<dbReference type="Pfam" id="PF07238">
    <property type="entry name" value="PilZ"/>
    <property type="match status" value="1"/>
</dbReference>
<evidence type="ECO:0000259" key="2">
    <source>
        <dbReference type="Pfam" id="PF12945"/>
    </source>
</evidence>
<proteinExistence type="predicted"/>
<dbReference type="EMBL" id="LNAM01000001">
    <property type="protein sequence ID" value="KSV60698.1"/>
    <property type="molecule type" value="Genomic_DNA"/>
</dbReference>
<protein>
    <recommendedName>
        <fullName evidence="5">Pilus assembly protein PilZ</fullName>
    </recommendedName>
</protein>
<dbReference type="AlphaFoldDB" id="A0A0V8QJY3"/>
<evidence type="ECO:0000313" key="4">
    <source>
        <dbReference type="Proteomes" id="UP000054874"/>
    </source>
</evidence>
<name>A0A0V8QJY3_9FIRM</name>
<dbReference type="Proteomes" id="UP000054874">
    <property type="component" value="Unassembled WGS sequence"/>
</dbReference>
<feature type="domain" description="PilZ" evidence="1">
    <location>
        <begin position="97"/>
        <end position="218"/>
    </location>
</feature>
<reference evidence="3 4" key="1">
    <citation type="submission" date="2015-11" db="EMBL/GenBank/DDBJ databases">
        <title>Butyribacter intestini gen. nov., sp. nov., a butyric acid-producing bacterium of the family Lachnospiraceae isolated from the human faeces.</title>
        <authorList>
            <person name="Zou Y."/>
            <person name="Xue W."/>
            <person name="Luo G."/>
            <person name="Lv M."/>
        </authorList>
    </citation>
    <scope>NUCLEOTIDE SEQUENCE [LARGE SCALE GENOMIC DNA]</scope>
    <source>
        <strain evidence="3 4">ACET-33324</strain>
    </source>
</reference>
<dbReference type="GO" id="GO:0035438">
    <property type="term" value="F:cyclic-di-GMP binding"/>
    <property type="evidence" value="ECO:0007669"/>
    <property type="project" value="InterPro"/>
</dbReference>
<comment type="caution">
    <text evidence="3">The sequence shown here is derived from an EMBL/GenBank/DDBJ whole genome shotgun (WGS) entry which is preliminary data.</text>
</comment>
<sequence>MISKILAVGNKVDIQHGQKKHQYKSKIMDIMDEETLKLSLPIEKSIVIPMAKGWRIELTFFSSKGLYRCQGEILERYKEENLYLMIVRLTSELERVQRRQFYRLPYSMEIEFRERKEEPAIQEISSEKMEEHSWNTGVTLDISGGGCRFNAPVACQIGSQLELEFFLKMENGFHGQRWRGKVTASYPVPNRNDIYENRVEFIDNDRQKREQLVKFIFEEERRIRRKERGMES</sequence>
<dbReference type="InterPro" id="IPR009926">
    <property type="entry name" value="T3SS_YcgR_PilZN"/>
</dbReference>
<feature type="domain" description="Type III secretion system flagellar brake protein YcgR PilZN" evidence="2">
    <location>
        <begin position="8"/>
        <end position="87"/>
    </location>
</feature>
<dbReference type="InterPro" id="IPR009875">
    <property type="entry name" value="PilZ_domain"/>
</dbReference>
<dbReference type="STRING" id="290052.ASU35_00575"/>
<dbReference type="OrthoDB" id="9783080at2"/>
<evidence type="ECO:0000313" key="3">
    <source>
        <dbReference type="EMBL" id="KSV60698.1"/>
    </source>
</evidence>
<dbReference type="Gene3D" id="2.40.10.220">
    <property type="entry name" value="predicted glycosyltransferase like domains"/>
    <property type="match status" value="1"/>
</dbReference>
<gene>
    <name evidence="3" type="ORF">ASU35_00575</name>
</gene>
<dbReference type="SUPFAM" id="SSF141371">
    <property type="entry name" value="PilZ domain-like"/>
    <property type="match status" value="1"/>
</dbReference>
<evidence type="ECO:0008006" key="5">
    <source>
        <dbReference type="Google" id="ProtNLM"/>
    </source>
</evidence>
<organism evidence="3 4">
    <name type="scientific">Acetivibrio ethanolgignens</name>
    <dbReference type="NCBI Taxonomy" id="290052"/>
    <lineage>
        <taxon>Bacteria</taxon>
        <taxon>Bacillati</taxon>
        <taxon>Bacillota</taxon>
        <taxon>Clostridia</taxon>
        <taxon>Eubacteriales</taxon>
        <taxon>Oscillospiraceae</taxon>
        <taxon>Acetivibrio</taxon>
    </lineage>
</organism>
<keyword evidence="4" id="KW-1185">Reference proteome</keyword>
<evidence type="ECO:0000259" key="1">
    <source>
        <dbReference type="Pfam" id="PF07238"/>
    </source>
</evidence>
<dbReference type="Pfam" id="PF12945">
    <property type="entry name" value="PilZNR"/>
    <property type="match status" value="1"/>
</dbReference>
<dbReference type="RefSeq" id="WP_058351177.1">
    <property type="nucleotide sequence ID" value="NZ_CABMMD010000001.1"/>
</dbReference>
<accession>A0A0V8QJY3</accession>